<feature type="compositionally biased region" description="Low complexity" evidence="7">
    <location>
        <begin position="95"/>
        <end position="108"/>
    </location>
</feature>
<dbReference type="CDD" id="cd20048">
    <property type="entry name" value="FH_FOXD4-like"/>
    <property type="match status" value="1"/>
</dbReference>
<reference evidence="9" key="2">
    <citation type="submission" date="2025-09" db="UniProtKB">
        <authorList>
            <consortium name="Ensembl"/>
        </authorList>
    </citation>
    <scope>IDENTIFICATION</scope>
</reference>
<dbReference type="InterPro" id="IPR036388">
    <property type="entry name" value="WH-like_DNA-bd_sf"/>
</dbReference>
<comment type="subcellular location">
    <subcellularLocation>
        <location evidence="1 6">Nucleus</location>
    </subcellularLocation>
</comment>
<dbReference type="GO" id="GO:0000978">
    <property type="term" value="F:RNA polymerase II cis-regulatory region sequence-specific DNA binding"/>
    <property type="evidence" value="ECO:0007669"/>
    <property type="project" value="TreeGrafter"/>
</dbReference>
<evidence type="ECO:0000313" key="9">
    <source>
        <dbReference type="Ensembl" id="ENSNVIP00000011911.1"/>
    </source>
</evidence>
<dbReference type="PANTHER" id="PTHR11829:SF361">
    <property type="entry name" value="FORKHEAD BOX PROTEIN D4-LIKE 1"/>
    <property type="match status" value="1"/>
</dbReference>
<dbReference type="PRINTS" id="PR00053">
    <property type="entry name" value="FORKHEAD"/>
</dbReference>
<dbReference type="AlphaFoldDB" id="A0A8C7APF5"/>
<organism evidence="9 10">
    <name type="scientific">Neovison vison</name>
    <name type="common">American mink</name>
    <name type="synonym">Mustela vison</name>
    <dbReference type="NCBI Taxonomy" id="452646"/>
    <lineage>
        <taxon>Eukaryota</taxon>
        <taxon>Metazoa</taxon>
        <taxon>Chordata</taxon>
        <taxon>Craniata</taxon>
        <taxon>Vertebrata</taxon>
        <taxon>Euteleostomi</taxon>
        <taxon>Mammalia</taxon>
        <taxon>Eutheria</taxon>
        <taxon>Laurasiatheria</taxon>
        <taxon>Carnivora</taxon>
        <taxon>Caniformia</taxon>
        <taxon>Musteloidea</taxon>
        <taxon>Mustelidae</taxon>
        <taxon>Mustelinae</taxon>
        <taxon>Neogale</taxon>
    </lineage>
</organism>
<name>A0A8C7APF5_NEOVI</name>
<dbReference type="InterPro" id="IPR001766">
    <property type="entry name" value="Fork_head_dom"/>
</dbReference>
<evidence type="ECO:0000256" key="1">
    <source>
        <dbReference type="ARBA" id="ARBA00004123"/>
    </source>
</evidence>
<evidence type="ECO:0000256" key="3">
    <source>
        <dbReference type="ARBA" id="ARBA00023125"/>
    </source>
</evidence>
<evidence type="ECO:0000259" key="8">
    <source>
        <dbReference type="PROSITE" id="PS50039"/>
    </source>
</evidence>
<dbReference type="FunFam" id="1.10.10.10:FF:000598">
    <property type="entry name" value="forkhead box protein I1 isoform X2"/>
    <property type="match status" value="1"/>
</dbReference>
<feature type="region of interest" description="Disordered" evidence="7">
    <location>
        <begin position="400"/>
        <end position="420"/>
    </location>
</feature>
<proteinExistence type="predicted"/>
<dbReference type="SMART" id="SM00339">
    <property type="entry name" value="FH"/>
    <property type="match status" value="1"/>
</dbReference>
<reference evidence="9" key="1">
    <citation type="submission" date="2025-08" db="UniProtKB">
        <authorList>
            <consortium name="Ensembl"/>
        </authorList>
    </citation>
    <scope>IDENTIFICATION</scope>
</reference>
<keyword evidence="2" id="KW-0805">Transcription regulation</keyword>
<keyword evidence="3 6" id="KW-0238">DNA-binding</keyword>
<feature type="domain" description="Fork-head" evidence="8">
    <location>
        <begin position="111"/>
        <end position="205"/>
    </location>
</feature>
<dbReference type="PROSITE" id="PS50039">
    <property type="entry name" value="FORK_HEAD_3"/>
    <property type="match status" value="1"/>
</dbReference>
<dbReference type="GO" id="GO:0009653">
    <property type="term" value="P:anatomical structure morphogenesis"/>
    <property type="evidence" value="ECO:0007669"/>
    <property type="project" value="TreeGrafter"/>
</dbReference>
<keyword evidence="5 6" id="KW-0539">Nucleus</keyword>
<dbReference type="Proteomes" id="UP000694425">
    <property type="component" value="Unplaced"/>
</dbReference>
<dbReference type="GO" id="GO:0005634">
    <property type="term" value="C:nucleus"/>
    <property type="evidence" value="ECO:0007669"/>
    <property type="project" value="UniProtKB-SubCell"/>
</dbReference>
<sequence length="464" mass="49555">MDLPKPERLRPAPQRSLPSSDGEDGEIDILGEEEDEDEEEEEEDGEAEESQRLLEELQPPGTQEARRGAGALPREPPESGGAPSDSSKFGAKFRASSGPAAASGDGPQPAKPPYSYIALITMAILQSPHKRLTLSGICAFISGRFPYYRRKFPAWQNSIRHNLSLNDCFVKIPREPGHPGKGNYWSLDPASQDMFDNGSFLRRRKRFKRHHPPPGVHLHHPLALPAAPAALHGPYPGLLLGPPAPPQPVPGPYPVAAAAASRPCALLHPHPLRYLLLSAPARAETPKKAQGADLATPGALSALQPSLRSQLREEEKAPAARLGDGCSPFTASPSLPPALCDGVRRMAAPCCPARPQILPGTLTLRSISRSAPGPASALRGRVVMWPGSWTAPAWRELGRDGDAGLGDGQPCSSRSGPKVRAQWAGAKVRAPAGKERGCLGIWRLSWQKTASLGAAGRQVRCGAR</sequence>
<keyword evidence="10" id="KW-1185">Reference proteome</keyword>
<evidence type="ECO:0000256" key="2">
    <source>
        <dbReference type="ARBA" id="ARBA00023015"/>
    </source>
</evidence>
<keyword evidence="4" id="KW-0804">Transcription</keyword>
<dbReference type="SUPFAM" id="SSF46785">
    <property type="entry name" value="Winged helix' DNA-binding domain"/>
    <property type="match status" value="1"/>
</dbReference>
<dbReference type="PANTHER" id="PTHR11829">
    <property type="entry name" value="FORKHEAD BOX PROTEIN"/>
    <property type="match status" value="1"/>
</dbReference>
<dbReference type="PROSITE" id="PS00657">
    <property type="entry name" value="FORK_HEAD_1"/>
    <property type="match status" value="1"/>
</dbReference>
<feature type="region of interest" description="Disordered" evidence="7">
    <location>
        <begin position="1"/>
        <end position="109"/>
    </location>
</feature>
<dbReference type="Pfam" id="PF00250">
    <property type="entry name" value="Forkhead"/>
    <property type="match status" value="1"/>
</dbReference>
<evidence type="ECO:0000256" key="5">
    <source>
        <dbReference type="ARBA" id="ARBA00023242"/>
    </source>
</evidence>
<dbReference type="InterPro" id="IPR030456">
    <property type="entry name" value="TF_fork_head_CS_2"/>
</dbReference>
<dbReference type="InterPro" id="IPR018122">
    <property type="entry name" value="TF_fork_head_CS_1"/>
</dbReference>
<dbReference type="GO" id="GO:0000981">
    <property type="term" value="F:DNA-binding transcription factor activity, RNA polymerase II-specific"/>
    <property type="evidence" value="ECO:0007669"/>
    <property type="project" value="TreeGrafter"/>
</dbReference>
<evidence type="ECO:0000256" key="4">
    <source>
        <dbReference type="ARBA" id="ARBA00023163"/>
    </source>
</evidence>
<evidence type="ECO:0000256" key="6">
    <source>
        <dbReference type="PROSITE-ProRule" id="PRU00089"/>
    </source>
</evidence>
<accession>A0A8C7APF5</accession>
<dbReference type="GeneTree" id="ENSGT00940000163353"/>
<protein>
    <recommendedName>
        <fullName evidence="8">Fork-head domain-containing protein</fullName>
    </recommendedName>
</protein>
<dbReference type="InterPro" id="IPR050211">
    <property type="entry name" value="FOX_domain-containing"/>
</dbReference>
<feature type="DNA-binding region" description="Fork-head" evidence="6">
    <location>
        <begin position="111"/>
        <end position="205"/>
    </location>
</feature>
<evidence type="ECO:0000313" key="10">
    <source>
        <dbReference type="Proteomes" id="UP000694425"/>
    </source>
</evidence>
<evidence type="ECO:0000256" key="7">
    <source>
        <dbReference type="SAM" id="MobiDB-lite"/>
    </source>
</evidence>
<dbReference type="InterPro" id="IPR036390">
    <property type="entry name" value="WH_DNA-bd_sf"/>
</dbReference>
<feature type="compositionally biased region" description="Acidic residues" evidence="7">
    <location>
        <begin position="21"/>
        <end position="48"/>
    </location>
</feature>
<dbReference type="Gene3D" id="1.10.10.10">
    <property type="entry name" value="Winged helix-like DNA-binding domain superfamily/Winged helix DNA-binding domain"/>
    <property type="match status" value="1"/>
</dbReference>
<dbReference type="PROSITE" id="PS00658">
    <property type="entry name" value="FORK_HEAD_2"/>
    <property type="match status" value="1"/>
</dbReference>
<dbReference type="GO" id="GO:0030154">
    <property type="term" value="P:cell differentiation"/>
    <property type="evidence" value="ECO:0007669"/>
    <property type="project" value="TreeGrafter"/>
</dbReference>
<feature type="compositionally biased region" description="Basic and acidic residues" evidence="7">
    <location>
        <begin position="1"/>
        <end position="10"/>
    </location>
</feature>
<dbReference type="Ensembl" id="ENSNVIT00000013959.1">
    <property type="protein sequence ID" value="ENSNVIP00000011911.1"/>
    <property type="gene ID" value="ENSNVIG00000009420.1"/>
</dbReference>